<reference evidence="4" key="1">
    <citation type="submission" date="2021-12" db="EMBL/GenBank/DDBJ databases">
        <authorList>
            <person name="Lee J.-H."/>
            <person name="Kim S.-B."/>
        </authorList>
    </citation>
    <scope>NUCLEOTIDE SEQUENCE</scope>
    <source>
        <strain evidence="4">NR30</strain>
    </source>
</reference>
<dbReference type="SUPFAM" id="SSF53474">
    <property type="entry name" value="alpha/beta-Hydrolases"/>
    <property type="match status" value="1"/>
</dbReference>
<dbReference type="GO" id="GO:0016787">
    <property type="term" value="F:hydrolase activity"/>
    <property type="evidence" value="ECO:0007669"/>
    <property type="project" value="UniProtKB-KW"/>
</dbReference>
<dbReference type="Proteomes" id="UP001108029">
    <property type="component" value="Unassembled WGS sequence"/>
</dbReference>
<evidence type="ECO:0000313" key="5">
    <source>
        <dbReference type="Proteomes" id="UP001108029"/>
    </source>
</evidence>
<dbReference type="InterPro" id="IPR029058">
    <property type="entry name" value="AB_hydrolase_fold"/>
</dbReference>
<keyword evidence="4" id="KW-0378">Hydrolase</keyword>
<sequence length="263" mass="27382">MSIHGAASSAPSWLTEVHRPSGQPRHRVVVFPHAGAGPHALTGLVDLLPAGTEVLAVSLPGRERRLAETPQTTLTRVLAALATDLAAHEPLPTTAFGCSVGALLAVRAAHRLPELFDGVVAASQAPGPGPRWPLHVTSEQDLLTVVDQAGDVPETILADADIRASILFRLRADIRLGAEAEQDFADVRLSVPLTVLGGLSDPLAPAHTLSGWVQHSSADCRVVLLTGGHFAFLAPDHHRVVSAVLGDHVAATTMRGTGEADAA</sequence>
<comment type="caution">
    <text evidence="4">The sequence shown here is derived from an EMBL/GenBank/DDBJ whole genome shotgun (WGS) entry which is preliminary data.</text>
</comment>
<accession>A0A9Q3VUN9</accession>
<dbReference type="EMBL" id="JAJSBI010000024">
    <property type="protein sequence ID" value="MCD9878934.1"/>
    <property type="molecule type" value="Genomic_DNA"/>
</dbReference>
<organism evidence="4 5">
    <name type="scientific">Streptomyces guryensis</name>
    <dbReference type="NCBI Taxonomy" id="2886947"/>
    <lineage>
        <taxon>Bacteria</taxon>
        <taxon>Bacillati</taxon>
        <taxon>Actinomycetota</taxon>
        <taxon>Actinomycetes</taxon>
        <taxon>Kitasatosporales</taxon>
        <taxon>Streptomycetaceae</taxon>
        <taxon>Streptomyces</taxon>
    </lineage>
</organism>
<dbReference type="GO" id="GO:0008610">
    <property type="term" value="P:lipid biosynthetic process"/>
    <property type="evidence" value="ECO:0007669"/>
    <property type="project" value="TreeGrafter"/>
</dbReference>
<dbReference type="Gene3D" id="3.40.50.1820">
    <property type="entry name" value="alpha/beta hydrolase"/>
    <property type="match status" value="1"/>
</dbReference>
<name>A0A9Q3VUN9_9ACTN</name>
<protein>
    <submittedName>
        <fullName evidence="4">Alpha/beta fold hydrolase</fullName>
    </submittedName>
</protein>
<keyword evidence="5" id="KW-1185">Reference proteome</keyword>
<gene>
    <name evidence="4" type="ORF">LJ657_36080</name>
</gene>
<feature type="domain" description="Thioesterase" evidence="3">
    <location>
        <begin position="27"/>
        <end position="242"/>
    </location>
</feature>
<evidence type="ECO:0000256" key="2">
    <source>
        <dbReference type="SAM" id="MobiDB-lite"/>
    </source>
</evidence>
<dbReference type="InterPro" id="IPR012223">
    <property type="entry name" value="TEII"/>
</dbReference>
<dbReference type="AlphaFoldDB" id="A0A9Q3VUN9"/>
<evidence type="ECO:0000313" key="4">
    <source>
        <dbReference type="EMBL" id="MCD9878934.1"/>
    </source>
</evidence>
<dbReference type="Pfam" id="PF00975">
    <property type="entry name" value="Thioesterase"/>
    <property type="match status" value="1"/>
</dbReference>
<dbReference type="PANTHER" id="PTHR11487:SF0">
    <property type="entry name" value="S-ACYL FATTY ACID SYNTHASE THIOESTERASE, MEDIUM CHAIN"/>
    <property type="match status" value="1"/>
</dbReference>
<dbReference type="InterPro" id="IPR001031">
    <property type="entry name" value="Thioesterase"/>
</dbReference>
<comment type="similarity">
    <text evidence="1">Belongs to the thioesterase family.</text>
</comment>
<dbReference type="PANTHER" id="PTHR11487">
    <property type="entry name" value="THIOESTERASE"/>
    <property type="match status" value="1"/>
</dbReference>
<feature type="region of interest" description="Disordered" evidence="2">
    <location>
        <begin position="1"/>
        <end position="20"/>
    </location>
</feature>
<dbReference type="RefSeq" id="WP_232653134.1">
    <property type="nucleotide sequence ID" value="NZ_JAJSBI010000024.1"/>
</dbReference>
<proteinExistence type="inferred from homology"/>
<evidence type="ECO:0000256" key="1">
    <source>
        <dbReference type="ARBA" id="ARBA00007169"/>
    </source>
</evidence>
<evidence type="ECO:0000259" key="3">
    <source>
        <dbReference type="Pfam" id="PF00975"/>
    </source>
</evidence>